<dbReference type="PANTHER" id="PTHR19353">
    <property type="entry name" value="FATTY ACID DESATURASE 2"/>
    <property type="match status" value="1"/>
</dbReference>
<dbReference type="GeneID" id="17301323"/>
<accession>L1J7Z0</accession>
<dbReference type="OMA" id="NYIQHVH"/>
<feature type="transmembrane region" description="Helical" evidence="1">
    <location>
        <begin position="12"/>
        <end position="29"/>
    </location>
</feature>
<evidence type="ECO:0000313" key="5">
    <source>
        <dbReference type="Proteomes" id="UP000011087"/>
    </source>
</evidence>
<reference evidence="3 5" key="1">
    <citation type="journal article" date="2012" name="Nature">
        <title>Algal genomes reveal evolutionary mosaicism and the fate of nucleomorphs.</title>
        <authorList>
            <consortium name="DOE Joint Genome Institute"/>
            <person name="Curtis B.A."/>
            <person name="Tanifuji G."/>
            <person name="Burki F."/>
            <person name="Gruber A."/>
            <person name="Irimia M."/>
            <person name="Maruyama S."/>
            <person name="Arias M.C."/>
            <person name="Ball S.G."/>
            <person name="Gile G.H."/>
            <person name="Hirakawa Y."/>
            <person name="Hopkins J.F."/>
            <person name="Kuo A."/>
            <person name="Rensing S.A."/>
            <person name="Schmutz J."/>
            <person name="Symeonidi A."/>
            <person name="Elias M."/>
            <person name="Eveleigh R.J."/>
            <person name="Herman E.K."/>
            <person name="Klute M.J."/>
            <person name="Nakayama T."/>
            <person name="Obornik M."/>
            <person name="Reyes-Prieto A."/>
            <person name="Armbrust E.V."/>
            <person name="Aves S.J."/>
            <person name="Beiko R.G."/>
            <person name="Coutinho P."/>
            <person name="Dacks J.B."/>
            <person name="Durnford D.G."/>
            <person name="Fast N.M."/>
            <person name="Green B.R."/>
            <person name="Grisdale C.J."/>
            <person name="Hempel F."/>
            <person name="Henrissat B."/>
            <person name="Hoppner M.P."/>
            <person name="Ishida K."/>
            <person name="Kim E."/>
            <person name="Koreny L."/>
            <person name="Kroth P.G."/>
            <person name="Liu Y."/>
            <person name="Malik S.B."/>
            <person name="Maier U.G."/>
            <person name="McRose D."/>
            <person name="Mock T."/>
            <person name="Neilson J.A."/>
            <person name="Onodera N.T."/>
            <person name="Poole A.M."/>
            <person name="Pritham E.J."/>
            <person name="Richards T.A."/>
            <person name="Rocap G."/>
            <person name="Roy S.W."/>
            <person name="Sarai C."/>
            <person name="Schaack S."/>
            <person name="Shirato S."/>
            <person name="Slamovits C.H."/>
            <person name="Spencer D.F."/>
            <person name="Suzuki S."/>
            <person name="Worden A.Z."/>
            <person name="Zauner S."/>
            <person name="Barry K."/>
            <person name="Bell C."/>
            <person name="Bharti A.K."/>
            <person name="Crow J.A."/>
            <person name="Grimwood J."/>
            <person name="Kramer R."/>
            <person name="Lindquist E."/>
            <person name="Lucas S."/>
            <person name="Salamov A."/>
            <person name="McFadden G.I."/>
            <person name="Lane C.E."/>
            <person name="Keeling P.J."/>
            <person name="Gray M.W."/>
            <person name="Grigoriev I.V."/>
            <person name="Archibald J.M."/>
        </authorList>
    </citation>
    <scope>NUCLEOTIDE SEQUENCE</scope>
    <source>
        <strain evidence="3 5">CCMP2712</strain>
    </source>
</reference>
<keyword evidence="1" id="KW-1133">Transmembrane helix</keyword>
<organism evidence="3">
    <name type="scientific">Guillardia theta (strain CCMP2712)</name>
    <name type="common">Cryptophyte</name>
    <dbReference type="NCBI Taxonomy" id="905079"/>
    <lineage>
        <taxon>Eukaryota</taxon>
        <taxon>Cryptophyceae</taxon>
        <taxon>Pyrenomonadales</taxon>
        <taxon>Geminigeraceae</taxon>
        <taxon>Guillardia</taxon>
    </lineage>
</organism>
<reference evidence="5" key="2">
    <citation type="submission" date="2012-11" db="EMBL/GenBank/DDBJ databases">
        <authorList>
            <person name="Kuo A."/>
            <person name="Curtis B.A."/>
            <person name="Tanifuji G."/>
            <person name="Burki F."/>
            <person name="Gruber A."/>
            <person name="Irimia M."/>
            <person name="Maruyama S."/>
            <person name="Arias M.C."/>
            <person name="Ball S.G."/>
            <person name="Gile G.H."/>
            <person name="Hirakawa Y."/>
            <person name="Hopkins J.F."/>
            <person name="Rensing S.A."/>
            <person name="Schmutz J."/>
            <person name="Symeonidi A."/>
            <person name="Elias M."/>
            <person name="Eveleigh R.J."/>
            <person name="Herman E.K."/>
            <person name="Klute M.J."/>
            <person name="Nakayama T."/>
            <person name="Obornik M."/>
            <person name="Reyes-Prieto A."/>
            <person name="Armbrust E.V."/>
            <person name="Aves S.J."/>
            <person name="Beiko R.G."/>
            <person name="Coutinho P."/>
            <person name="Dacks J.B."/>
            <person name="Durnford D.G."/>
            <person name="Fast N.M."/>
            <person name="Green B.R."/>
            <person name="Grisdale C."/>
            <person name="Hempe F."/>
            <person name="Henrissat B."/>
            <person name="Hoppner M.P."/>
            <person name="Ishida K.-I."/>
            <person name="Kim E."/>
            <person name="Koreny L."/>
            <person name="Kroth P.G."/>
            <person name="Liu Y."/>
            <person name="Malik S.-B."/>
            <person name="Maier U.G."/>
            <person name="McRose D."/>
            <person name="Mock T."/>
            <person name="Neilson J.A."/>
            <person name="Onodera N.T."/>
            <person name="Poole A.M."/>
            <person name="Pritham E.J."/>
            <person name="Richards T.A."/>
            <person name="Rocap G."/>
            <person name="Roy S.W."/>
            <person name="Sarai C."/>
            <person name="Schaack S."/>
            <person name="Shirato S."/>
            <person name="Slamovits C.H."/>
            <person name="Spencer D.F."/>
            <person name="Suzuki S."/>
            <person name="Worden A.Z."/>
            <person name="Zauner S."/>
            <person name="Barry K."/>
            <person name="Bell C."/>
            <person name="Bharti A.K."/>
            <person name="Crow J.A."/>
            <person name="Grimwood J."/>
            <person name="Kramer R."/>
            <person name="Lindquist E."/>
            <person name="Lucas S."/>
            <person name="Salamov A."/>
            <person name="McFadden G.I."/>
            <person name="Lane C.E."/>
            <person name="Keeling P.J."/>
            <person name="Gray M.W."/>
            <person name="Grigoriev I.V."/>
            <person name="Archibald J.M."/>
        </authorList>
    </citation>
    <scope>NUCLEOTIDE SEQUENCE</scope>
    <source>
        <strain evidence="5">CCMP2712</strain>
    </source>
</reference>
<dbReference type="eggNOG" id="ENOG502SND4">
    <property type="taxonomic scope" value="Eukaryota"/>
</dbReference>
<name>L1J7Z0_GUITC</name>
<keyword evidence="5" id="KW-1185">Reference proteome</keyword>
<feature type="transmembrane region" description="Helical" evidence="1">
    <location>
        <begin position="35"/>
        <end position="57"/>
    </location>
</feature>
<dbReference type="InterPro" id="IPR005804">
    <property type="entry name" value="FA_desaturase_dom"/>
</dbReference>
<dbReference type="EMBL" id="JH993003">
    <property type="protein sequence ID" value="EKX44646.1"/>
    <property type="molecule type" value="Genomic_DNA"/>
</dbReference>
<reference evidence="4" key="3">
    <citation type="submission" date="2015-06" db="UniProtKB">
        <authorList>
            <consortium name="EnsemblProtists"/>
        </authorList>
    </citation>
    <scope>IDENTIFICATION</scope>
</reference>
<proteinExistence type="predicted"/>
<protein>
    <recommendedName>
        <fullName evidence="2">Fatty acid desaturase domain-containing protein</fullName>
    </recommendedName>
</protein>
<dbReference type="PaxDb" id="55529-EKX44646"/>
<dbReference type="InterPro" id="IPR012171">
    <property type="entry name" value="Fatty_acid_desaturase"/>
</dbReference>
<keyword evidence="1" id="KW-0812">Transmembrane</keyword>
<evidence type="ECO:0000313" key="3">
    <source>
        <dbReference type="EMBL" id="EKX44646.1"/>
    </source>
</evidence>
<keyword evidence="1" id="KW-0472">Membrane</keyword>
<evidence type="ECO:0000256" key="1">
    <source>
        <dbReference type="SAM" id="Phobius"/>
    </source>
</evidence>
<dbReference type="Proteomes" id="UP000011087">
    <property type="component" value="Unassembled WGS sequence"/>
</dbReference>
<dbReference type="GO" id="GO:0016020">
    <property type="term" value="C:membrane"/>
    <property type="evidence" value="ECO:0007669"/>
    <property type="project" value="TreeGrafter"/>
</dbReference>
<evidence type="ECO:0000259" key="2">
    <source>
        <dbReference type="Pfam" id="PF00487"/>
    </source>
</evidence>
<dbReference type="RefSeq" id="XP_005831626.1">
    <property type="nucleotide sequence ID" value="XM_005831569.1"/>
</dbReference>
<dbReference type="Pfam" id="PF00487">
    <property type="entry name" value="FA_desaturase"/>
    <property type="match status" value="1"/>
</dbReference>
<evidence type="ECO:0000313" key="4">
    <source>
        <dbReference type="EnsemblProtists" id="EKX44646"/>
    </source>
</evidence>
<gene>
    <name evidence="3" type="ORF">GUITHDRAFT_152933</name>
</gene>
<dbReference type="EnsemblProtists" id="EKX44646">
    <property type="protein sequence ID" value="EKX44646"/>
    <property type="gene ID" value="GUITHDRAFT_152933"/>
</dbReference>
<dbReference type="PANTHER" id="PTHR19353:SF19">
    <property type="entry name" value="DELTA(5) FATTY ACID DESATURASE C-RELATED"/>
    <property type="match status" value="1"/>
</dbReference>
<dbReference type="GO" id="GO:0016717">
    <property type="term" value="F:oxidoreductase activity, acting on paired donors, with oxidation of a pair of donors resulting in the reduction of molecular oxygen to two molecules of water"/>
    <property type="evidence" value="ECO:0007669"/>
    <property type="project" value="TreeGrafter"/>
</dbReference>
<dbReference type="HOGENOM" id="CLU_072360_0_0_1"/>
<dbReference type="AlphaFoldDB" id="L1J7Z0"/>
<sequence>MLGLRNDADLRPVIWVFKYYLISYLAWTYEDYFRHSYLLSFLTVLVISYYSFAGATITHNTMHSKVFYGKWANRIWQVLLSLTYGHPVSSFVPGHNLSHHRYTQLLQDPMRTSKLRFRWNFLNGLLFQPIVAGDVFKADVRYINMQSKIQTARAQEFYTNCMREFSIVGLTTVLLLVLDPRKFFVYVWFPHFFAQWGIVSMNMLQHDGCDLVPSLVREEAVENWNGSRNFVGPLINYLTFNNGYHTIHHLHPTMHWSRLPEEHERVVKPKIHPSLDERCMARYIVRAFIYPGKRLDYLGNEVKVPAEPEPEDADWTQDYAPDGLKPQDYQVDMSWKGILRALPLIPLKLLAPLYSPVHKIA</sequence>
<dbReference type="GO" id="GO:0008610">
    <property type="term" value="P:lipid biosynthetic process"/>
    <property type="evidence" value="ECO:0007669"/>
    <property type="project" value="UniProtKB-ARBA"/>
</dbReference>
<dbReference type="KEGG" id="gtt:GUITHDRAFT_152933"/>
<dbReference type="OrthoDB" id="2113889at2759"/>
<feature type="domain" description="Fatty acid desaturase" evidence="2">
    <location>
        <begin position="41"/>
        <end position="270"/>
    </location>
</feature>